<keyword evidence="3" id="KW-1185">Reference proteome</keyword>
<dbReference type="Proteomes" id="UP000034034">
    <property type="component" value="Chromosome"/>
</dbReference>
<dbReference type="EMBL" id="CP009922">
    <property type="protein sequence ID" value="AKG45237.1"/>
    <property type="molecule type" value="Genomic_DNA"/>
</dbReference>
<dbReference type="STRING" id="408015.SXIM_38530"/>
<evidence type="ECO:0000313" key="2">
    <source>
        <dbReference type="EMBL" id="AKG45237.1"/>
    </source>
</evidence>
<sequence length="83" mass="8907">MNSTLTWFKSSYSGTEGGNCLEVAYTWQKSSYSGDNGGACVEVARCPGDTVHIRDSKNLTGPILTVSPDSWSHFTASVARISD</sequence>
<organism evidence="2 3">
    <name type="scientific">Streptomyces xiamenensis</name>
    <dbReference type="NCBI Taxonomy" id="408015"/>
    <lineage>
        <taxon>Bacteria</taxon>
        <taxon>Bacillati</taxon>
        <taxon>Actinomycetota</taxon>
        <taxon>Actinomycetes</taxon>
        <taxon>Kitasatosporales</taxon>
        <taxon>Streptomycetaceae</taxon>
        <taxon>Streptomyces</taxon>
    </lineage>
</organism>
<evidence type="ECO:0000313" key="3">
    <source>
        <dbReference type="Proteomes" id="UP000034034"/>
    </source>
</evidence>
<reference evidence="2" key="1">
    <citation type="submission" date="2019-08" db="EMBL/GenBank/DDBJ databases">
        <title>Complete genome sequence of a mangrove-derived Streptomyces xiamenensis.</title>
        <authorList>
            <person name="Xu J."/>
        </authorList>
    </citation>
    <scope>NUCLEOTIDE SEQUENCE</scope>
    <source>
        <strain evidence="2">318</strain>
    </source>
</reference>
<dbReference type="Pfam" id="PF04149">
    <property type="entry name" value="DUF397"/>
    <property type="match status" value="2"/>
</dbReference>
<feature type="domain" description="DUF397" evidence="1">
    <location>
        <begin position="5"/>
        <end position="24"/>
    </location>
</feature>
<feature type="domain" description="DUF397" evidence="1">
    <location>
        <begin position="26"/>
        <end position="78"/>
    </location>
</feature>
<evidence type="ECO:0000259" key="1">
    <source>
        <dbReference type="Pfam" id="PF04149"/>
    </source>
</evidence>
<name>A0A0F7FX90_9ACTN</name>
<accession>A0A0F7FX90</accession>
<gene>
    <name evidence="2" type="ORF">SXIM_38530</name>
</gene>
<proteinExistence type="predicted"/>
<dbReference type="InterPro" id="IPR007278">
    <property type="entry name" value="DUF397"/>
</dbReference>
<protein>
    <recommendedName>
        <fullName evidence="1">DUF397 domain-containing protein</fullName>
    </recommendedName>
</protein>
<dbReference type="PATRIC" id="fig|408015.6.peg.3904"/>
<dbReference type="RefSeq" id="WP_030737033.1">
    <property type="nucleotide sequence ID" value="NZ_CP009922.3"/>
</dbReference>
<dbReference type="HOGENOM" id="CLU_131550_0_1_11"/>
<dbReference type="KEGG" id="sxi:SXIM_38530"/>
<dbReference type="AlphaFoldDB" id="A0A0F7FX90"/>